<accession>A0ABV3BY20</accession>
<evidence type="ECO:0000313" key="6">
    <source>
        <dbReference type="Proteomes" id="UP001551176"/>
    </source>
</evidence>
<proteinExistence type="predicted"/>
<dbReference type="PANTHER" id="PTHR13789">
    <property type="entry name" value="MONOOXYGENASE"/>
    <property type="match status" value="1"/>
</dbReference>
<feature type="domain" description="FAD-binding" evidence="4">
    <location>
        <begin position="19"/>
        <end position="353"/>
    </location>
</feature>
<dbReference type="SUPFAM" id="SSF51905">
    <property type="entry name" value="FAD/NAD(P)-binding domain"/>
    <property type="match status" value="1"/>
</dbReference>
<dbReference type="InterPro" id="IPR036188">
    <property type="entry name" value="FAD/NAD-bd_sf"/>
</dbReference>
<evidence type="ECO:0000313" key="5">
    <source>
        <dbReference type="EMBL" id="MEU6825913.1"/>
    </source>
</evidence>
<dbReference type="GO" id="GO:0004497">
    <property type="term" value="F:monooxygenase activity"/>
    <property type="evidence" value="ECO:0007669"/>
    <property type="project" value="UniProtKB-KW"/>
</dbReference>
<dbReference type="PRINTS" id="PR00420">
    <property type="entry name" value="RNGMNOXGNASE"/>
</dbReference>
<keyword evidence="6" id="KW-1185">Reference proteome</keyword>
<keyword evidence="1" id="KW-0560">Oxidoreductase</keyword>
<evidence type="ECO:0000256" key="2">
    <source>
        <dbReference type="ARBA" id="ARBA00023033"/>
    </source>
</evidence>
<feature type="compositionally biased region" description="Low complexity" evidence="3">
    <location>
        <begin position="404"/>
        <end position="418"/>
    </location>
</feature>
<evidence type="ECO:0000256" key="3">
    <source>
        <dbReference type="SAM" id="MobiDB-lite"/>
    </source>
</evidence>
<dbReference type="InterPro" id="IPR002938">
    <property type="entry name" value="FAD-bd"/>
</dbReference>
<protein>
    <submittedName>
        <fullName evidence="5">FAD-dependent monooxygenase</fullName>
    </submittedName>
</protein>
<dbReference type="InterPro" id="IPR050493">
    <property type="entry name" value="FAD-dep_Monooxygenase_BioMet"/>
</dbReference>
<dbReference type="Proteomes" id="UP001551176">
    <property type="component" value="Unassembled WGS sequence"/>
</dbReference>
<evidence type="ECO:0000259" key="4">
    <source>
        <dbReference type="Pfam" id="PF01494"/>
    </source>
</evidence>
<dbReference type="PANTHER" id="PTHR13789:SF309">
    <property type="entry name" value="PUTATIVE (AFU_ORTHOLOGUE AFUA_6G14510)-RELATED"/>
    <property type="match status" value="1"/>
</dbReference>
<name>A0ABV3BY20_9ACTN</name>
<dbReference type="RefSeq" id="WP_359356731.1">
    <property type="nucleotide sequence ID" value="NZ_JBEYXV010000023.1"/>
</dbReference>
<comment type="caution">
    <text evidence="5">The sequence shown here is derived from an EMBL/GenBank/DDBJ whole genome shotgun (WGS) entry which is preliminary data.</text>
</comment>
<gene>
    <name evidence="5" type="ORF">ABZ921_35320</name>
</gene>
<dbReference type="Pfam" id="PF01494">
    <property type="entry name" value="FAD_binding_3"/>
    <property type="match status" value="1"/>
</dbReference>
<dbReference type="EMBL" id="JBEYXV010000023">
    <property type="protein sequence ID" value="MEU6825913.1"/>
    <property type="molecule type" value="Genomic_DNA"/>
</dbReference>
<reference evidence="5 6" key="1">
    <citation type="submission" date="2024-06" db="EMBL/GenBank/DDBJ databases">
        <title>The Natural Products Discovery Center: Release of the First 8490 Sequenced Strains for Exploring Actinobacteria Biosynthetic Diversity.</title>
        <authorList>
            <person name="Kalkreuter E."/>
            <person name="Kautsar S.A."/>
            <person name="Yang D."/>
            <person name="Bader C.D."/>
            <person name="Teijaro C.N."/>
            <person name="Fluegel L."/>
            <person name="Davis C.M."/>
            <person name="Simpson J.R."/>
            <person name="Lauterbach L."/>
            <person name="Steele A.D."/>
            <person name="Gui C."/>
            <person name="Meng S."/>
            <person name="Li G."/>
            <person name="Viehrig K."/>
            <person name="Ye F."/>
            <person name="Su P."/>
            <person name="Kiefer A.F."/>
            <person name="Nichols A."/>
            <person name="Cepeda A.J."/>
            <person name="Yan W."/>
            <person name="Fan B."/>
            <person name="Jiang Y."/>
            <person name="Adhikari A."/>
            <person name="Zheng C.-J."/>
            <person name="Schuster L."/>
            <person name="Cowan T.M."/>
            <person name="Smanski M.J."/>
            <person name="Chevrette M.G."/>
            <person name="De Carvalho L.P.S."/>
            <person name="Shen B."/>
        </authorList>
    </citation>
    <scope>NUCLEOTIDE SEQUENCE [LARGE SCALE GENOMIC DNA]</scope>
    <source>
        <strain evidence="5 6">NPDC046838</strain>
    </source>
</reference>
<feature type="region of interest" description="Disordered" evidence="3">
    <location>
        <begin position="401"/>
        <end position="426"/>
    </location>
</feature>
<evidence type="ECO:0000256" key="1">
    <source>
        <dbReference type="ARBA" id="ARBA00023002"/>
    </source>
</evidence>
<keyword evidence="2 5" id="KW-0503">Monooxygenase</keyword>
<sequence length="426" mass="44457">MNQAGNQARQQAGNQQPHAVVIGGGIGGLTAAIGLHASGWSVTVLERAASLEPVGSGIGLAPNSQRALDVLGLGARVRALAAWEGDGGLRAQSGRWLVRTSAAEAEGTYGGSLVMLHRATLVDLLVSALPQKSLRTGTRARLTDPGAADRRAVVATDDGDIEADLVVGADGINSAVRTALFPAHPRPVYAGFTAWRFVVPAPDQAFTPHETWGRGGVWGTQPLKDGRVYAYATARLPEGGRAPDSEKAELERRFADWHDPIPGLIAAVRPEDVLRNDVRHLTTPLAAYHRGRVALLGDAAHAMAPSLGQGGNQAIEDAVVLAHHVAPGADLAAGLAAYSAARVPRTTDIVRRAARAARVTHLTGAPLVAVRDALISTASRLGPNLIMRSFSSIADWRPPQAPYAAGTTTGAAERSTGATDREPVQR</sequence>
<dbReference type="Gene3D" id="3.50.50.60">
    <property type="entry name" value="FAD/NAD(P)-binding domain"/>
    <property type="match status" value="1"/>
</dbReference>
<organism evidence="5 6">
    <name type="scientific">Streptomyces atriruber</name>
    <dbReference type="NCBI Taxonomy" id="545121"/>
    <lineage>
        <taxon>Bacteria</taxon>
        <taxon>Bacillati</taxon>
        <taxon>Actinomycetota</taxon>
        <taxon>Actinomycetes</taxon>
        <taxon>Kitasatosporales</taxon>
        <taxon>Streptomycetaceae</taxon>
        <taxon>Streptomyces</taxon>
    </lineage>
</organism>